<dbReference type="GO" id="GO:0043565">
    <property type="term" value="F:sequence-specific DNA binding"/>
    <property type="evidence" value="ECO:0007669"/>
    <property type="project" value="UniProtKB-ARBA"/>
</dbReference>
<proteinExistence type="predicted"/>
<dbReference type="SUPFAM" id="SSF47598">
    <property type="entry name" value="Ribbon-helix-helix"/>
    <property type="match status" value="1"/>
</dbReference>
<evidence type="ECO:0000313" key="2">
    <source>
        <dbReference type="EMBL" id="AHB71571.1"/>
    </source>
</evidence>
<feature type="domain" description="Arc-like DNA binding" evidence="1">
    <location>
        <begin position="7"/>
        <end position="51"/>
    </location>
</feature>
<dbReference type="InterPro" id="IPR005569">
    <property type="entry name" value="Arc_DNA-bd_dom"/>
</dbReference>
<dbReference type="RefSeq" id="WP_023899335.1">
    <property type="nucleotide sequence ID" value="NC_023032.1"/>
</dbReference>
<sequence length="115" mass="13009">MAEKQVKDYDKFNLRFPDGMRDAIAERAKRNGRSMNAEILVILSNALLSEGGDDEWINRLMKVIENTEPSSDEDLEKFGLAISEAIKEVTARINKENMRLQAIADAQIKLSKKPT</sequence>
<dbReference type="EMBL" id="CP006731">
    <property type="protein sequence ID" value="AHB71571.1"/>
    <property type="molecule type" value="Genomic_DNA"/>
</dbReference>
<dbReference type="Pfam" id="PF03869">
    <property type="entry name" value="Arc"/>
    <property type="match status" value="1"/>
</dbReference>
<gene>
    <name evidence="2" type="ORF">P262_04496</name>
</gene>
<reference evidence="2 3" key="1">
    <citation type="journal article" date="2014" name="Genome Announc.">
        <title>Complete Genome Sequence of Cronobacter sakazakii Strain CMCC 45402.</title>
        <authorList>
            <person name="Zhao Z."/>
            <person name="Wang L."/>
            <person name="Wang B."/>
            <person name="Liang H."/>
            <person name="Ye Q."/>
            <person name="Zeng M."/>
        </authorList>
    </citation>
    <scope>NUCLEOTIDE SEQUENCE [LARGE SCALE GENOMIC DNA]</scope>
    <source>
        <strain evidence="3">45402</strain>
    </source>
</reference>
<organism evidence="2 3">
    <name type="scientific">Cronobacter malonaticus</name>
    <dbReference type="NCBI Taxonomy" id="413503"/>
    <lineage>
        <taxon>Bacteria</taxon>
        <taxon>Pseudomonadati</taxon>
        <taxon>Pseudomonadota</taxon>
        <taxon>Gammaproteobacteria</taxon>
        <taxon>Enterobacterales</taxon>
        <taxon>Enterobacteriaceae</taxon>
        <taxon>Cronobacter</taxon>
    </lineage>
</organism>
<dbReference type="GO" id="GO:0006355">
    <property type="term" value="P:regulation of DNA-templated transcription"/>
    <property type="evidence" value="ECO:0007669"/>
    <property type="project" value="InterPro"/>
</dbReference>
<accession>V5U229</accession>
<evidence type="ECO:0000313" key="3">
    <source>
        <dbReference type="Proteomes" id="UP000018545"/>
    </source>
</evidence>
<dbReference type="Proteomes" id="UP000018545">
    <property type="component" value="Chromosome"/>
</dbReference>
<dbReference type="Gene3D" id="1.10.1220.10">
    <property type="entry name" value="Met repressor-like"/>
    <property type="match status" value="1"/>
</dbReference>
<dbReference type="AlphaFoldDB" id="V5U229"/>
<name>V5U229_9ENTR</name>
<dbReference type="InterPro" id="IPR010985">
    <property type="entry name" value="Ribbon_hlx_hlx"/>
</dbReference>
<dbReference type="HOGENOM" id="CLU_148670_0_0_6"/>
<protein>
    <submittedName>
        <fullName evidence="2">Arc domain protein DNA binding domain protein</fullName>
    </submittedName>
</protein>
<dbReference type="KEGG" id="csi:P262_04496"/>
<dbReference type="InterPro" id="IPR013321">
    <property type="entry name" value="Arc_rbn_hlx_hlx"/>
</dbReference>
<evidence type="ECO:0000259" key="1">
    <source>
        <dbReference type="Pfam" id="PF03869"/>
    </source>
</evidence>